<dbReference type="Gene3D" id="2.40.30.10">
    <property type="entry name" value="Translation factors"/>
    <property type="match status" value="1"/>
</dbReference>
<dbReference type="PROSITE" id="PS51384">
    <property type="entry name" value="FAD_FR"/>
    <property type="match status" value="1"/>
</dbReference>
<evidence type="ECO:0000256" key="5">
    <source>
        <dbReference type="ARBA" id="ARBA00023002"/>
    </source>
</evidence>
<organism evidence="10 11">
    <name type="scientific">Geodermatophilus sabuli</name>
    <dbReference type="NCBI Taxonomy" id="1564158"/>
    <lineage>
        <taxon>Bacteria</taxon>
        <taxon>Bacillati</taxon>
        <taxon>Actinomycetota</taxon>
        <taxon>Actinomycetes</taxon>
        <taxon>Geodermatophilales</taxon>
        <taxon>Geodermatophilaceae</taxon>
        <taxon>Geodermatophilus</taxon>
    </lineage>
</organism>
<evidence type="ECO:0000259" key="8">
    <source>
        <dbReference type="PROSITE" id="PS51085"/>
    </source>
</evidence>
<dbReference type="PROSITE" id="PS00197">
    <property type="entry name" value="2FE2S_FER_1"/>
    <property type="match status" value="1"/>
</dbReference>
<keyword evidence="11" id="KW-1185">Reference proteome</keyword>
<keyword evidence="6" id="KW-0408">Iron</keyword>
<reference evidence="10 11" key="1">
    <citation type="submission" date="2017-09" db="EMBL/GenBank/DDBJ databases">
        <authorList>
            <person name="Ehlers B."/>
            <person name="Leendertz F.H."/>
        </authorList>
    </citation>
    <scope>NUCLEOTIDE SEQUENCE [LARGE SCALE GENOMIC DNA]</scope>
    <source>
        <strain evidence="10 11">DSM 46844</strain>
    </source>
</reference>
<dbReference type="InterPro" id="IPR012675">
    <property type="entry name" value="Beta-grasp_dom_sf"/>
</dbReference>
<evidence type="ECO:0000256" key="4">
    <source>
        <dbReference type="ARBA" id="ARBA00022723"/>
    </source>
</evidence>
<accession>A0A285EB52</accession>
<keyword evidence="4" id="KW-0479">Metal-binding</keyword>
<dbReference type="CDD" id="cd00207">
    <property type="entry name" value="fer2"/>
    <property type="match status" value="1"/>
</dbReference>
<dbReference type="GO" id="GO:0051537">
    <property type="term" value="F:2 iron, 2 sulfur cluster binding"/>
    <property type="evidence" value="ECO:0007669"/>
    <property type="project" value="UniProtKB-KW"/>
</dbReference>
<gene>
    <name evidence="10" type="ORF">SAMN06893097_103252</name>
</gene>
<dbReference type="PRINTS" id="PR00409">
    <property type="entry name" value="PHDIOXRDTASE"/>
</dbReference>
<dbReference type="PANTHER" id="PTHR47354:SF1">
    <property type="entry name" value="CARNITINE MONOOXYGENASE REDUCTASE SUBUNIT"/>
    <property type="match status" value="1"/>
</dbReference>
<dbReference type="Pfam" id="PF00111">
    <property type="entry name" value="Fer2"/>
    <property type="match status" value="1"/>
</dbReference>
<comment type="cofactor">
    <cofactor evidence="1">
        <name>FAD</name>
        <dbReference type="ChEBI" id="CHEBI:57692"/>
    </cofactor>
</comment>
<keyword evidence="2" id="KW-0285">Flavoprotein</keyword>
<dbReference type="PROSITE" id="PS51085">
    <property type="entry name" value="2FE2S_FER_2"/>
    <property type="match status" value="1"/>
</dbReference>
<dbReference type="InterPro" id="IPR006058">
    <property type="entry name" value="2Fe2S_fd_BS"/>
</dbReference>
<evidence type="ECO:0000256" key="1">
    <source>
        <dbReference type="ARBA" id="ARBA00001974"/>
    </source>
</evidence>
<proteinExistence type="predicted"/>
<dbReference type="InterPro" id="IPR039261">
    <property type="entry name" value="FNR_nucleotide-bd"/>
</dbReference>
<dbReference type="GO" id="GO:0046872">
    <property type="term" value="F:metal ion binding"/>
    <property type="evidence" value="ECO:0007669"/>
    <property type="project" value="UniProtKB-KW"/>
</dbReference>
<evidence type="ECO:0000259" key="9">
    <source>
        <dbReference type="PROSITE" id="PS51384"/>
    </source>
</evidence>
<dbReference type="InterPro" id="IPR036010">
    <property type="entry name" value="2Fe-2S_ferredoxin-like_sf"/>
</dbReference>
<dbReference type="Pfam" id="PF00175">
    <property type="entry name" value="NAD_binding_1"/>
    <property type="match status" value="1"/>
</dbReference>
<evidence type="ECO:0000256" key="6">
    <source>
        <dbReference type="ARBA" id="ARBA00023004"/>
    </source>
</evidence>
<dbReference type="RefSeq" id="WP_097206105.1">
    <property type="nucleotide sequence ID" value="NZ_JACHXB010000004.1"/>
</dbReference>
<sequence length="323" mass="35079">MERNLAGEAGQHVLRVQRKAWEADGITSVTLVDPSGAPLPTWKPGAHVALHLPNGLVREYSLCSDPYDSTQWTVAVLHTADSRGGSAYIHESLPVGAHIPVDGPRNAFHLDEGPKHFLIAGGIGITPILPMVRELQARGAEWSLLYTGRSRQTMAFLPAVEQLPRERLHVHVDEENGRYPDLKAILHSQDPRTLVYCCGPTALMDAVAEGMEDPSLLRLERFKAPERALPPGETDQAFDVVLHSSGERIAVGPDESVLDALEAAGVPVESSCTEGICGTCETKVISGDVDHRDFLLTPEEHEAAGTMMVCVSRCRGRELVLDL</sequence>
<evidence type="ECO:0000256" key="7">
    <source>
        <dbReference type="ARBA" id="ARBA00023014"/>
    </source>
</evidence>
<dbReference type="InterPro" id="IPR050415">
    <property type="entry name" value="MRET"/>
</dbReference>
<dbReference type="InterPro" id="IPR001433">
    <property type="entry name" value="OxRdtase_FAD/NAD-bd"/>
</dbReference>
<dbReference type="InterPro" id="IPR017927">
    <property type="entry name" value="FAD-bd_FR_type"/>
</dbReference>
<dbReference type="EMBL" id="OBDO01000003">
    <property type="protein sequence ID" value="SNX96083.1"/>
    <property type="molecule type" value="Genomic_DNA"/>
</dbReference>
<evidence type="ECO:0000313" key="11">
    <source>
        <dbReference type="Proteomes" id="UP000219514"/>
    </source>
</evidence>
<dbReference type="PANTHER" id="PTHR47354">
    <property type="entry name" value="NADH OXIDOREDUCTASE HCR"/>
    <property type="match status" value="1"/>
</dbReference>
<dbReference type="SUPFAM" id="SSF54292">
    <property type="entry name" value="2Fe-2S ferredoxin-like"/>
    <property type="match status" value="1"/>
</dbReference>
<evidence type="ECO:0000313" key="10">
    <source>
        <dbReference type="EMBL" id="SNX96083.1"/>
    </source>
</evidence>
<feature type="domain" description="FAD-binding FR-type" evidence="9">
    <location>
        <begin position="9"/>
        <end position="111"/>
    </location>
</feature>
<protein>
    <submittedName>
        <fullName evidence="10">Ferredoxin-NADP reductase</fullName>
    </submittedName>
</protein>
<dbReference type="OrthoDB" id="3807506at2"/>
<keyword evidence="5" id="KW-0560">Oxidoreductase</keyword>
<dbReference type="CDD" id="cd06185">
    <property type="entry name" value="PDR_like"/>
    <property type="match status" value="1"/>
</dbReference>
<dbReference type="GO" id="GO:0016491">
    <property type="term" value="F:oxidoreductase activity"/>
    <property type="evidence" value="ECO:0007669"/>
    <property type="project" value="UniProtKB-KW"/>
</dbReference>
<dbReference type="Gene3D" id="3.40.50.80">
    <property type="entry name" value="Nucleotide-binding domain of ferredoxin-NADP reductase (FNR) module"/>
    <property type="match status" value="1"/>
</dbReference>
<keyword evidence="7" id="KW-0411">Iron-sulfur</keyword>
<evidence type="ECO:0000256" key="2">
    <source>
        <dbReference type="ARBA" id="ARBA00022630"/>
    </source>
</evidence>
<dbReference type="SUPFAM" id="SSF63380">
    <property type="entry name" value="Riboflavin synthase domain-like"/>
    <property type="match status" value="1"/>
</dbReference>
<dbReference type="SUPFAM" id="SSF52343">
    <property type="entry name" value="Ferredoxin reductase-like, C-terminal NADP-linked domain"/>
    <property type="match status" value="1"/>
</dbReference>
<evidence type="ECO:0000256" key="3">
    <source>
        <dbReference type="ARBA" id="ARBA00022714"/>
    </source>
</evidence>
<dbReference type="InterPro" id="IPR001041">
    <property type="entry name" value="2Fe-2S_ferredoxin-type"/>
</dbReference>
<dbReference type="Proteomes" id="UP000219514">
    <property type="component" value="Unassembled WGS sequence"/>
</dbReference>
<dbReference type="AlphaFoldDB" id="A0A285EB52"/>
<feature type="domain" description="2Fe-2S ferredoxin-type" evidence="8">
    <location>
        <begin position="238"/>
        <end position="323"/>
    </location>
</feature>
<name>A0A285EB52_9ACTN</name>
<dbReference type="Gene3D" id="3.10.20.30">
    <property type="match status" value="1"/>
</dbReference>
<keyword evidence="3" id="KW-0001">2Fe-2S</keyword>
<dbReference type="InterPro" id="IPR017938">
    <property type="entry name" value="Riboflavin_synthase-like_b-brl"/>
</dbReference>